<reference evidence="7 8" key="1">
    <citation type="submission" date="2023-08" db="EMBL/GenBank/DDBJ databases">
        <authorList>
            <person name="Roldan D.M."/>
            <person name="Menes R.J."/>
        </authorList>
    </citation>
    <scope>NUCLEOTIDE SEQUENCE [LARGE SCALE GENOMIC DNA]</scope>
    <source>
        <strain evidence="7 8">CCM 2812</strain>
    </source>
</reference>
<evidence type="ECO:0000256" key="2">
    <source>
        <dbReference type="ARBA" id="ARBA00022617"/>
    </source>
</evidence>
<dbReference type="EMBL" id="JAUZEE010000002">
    <property type="protein sequence ID" value="MDP4299865.1"/>
    <property type="molecule type" value="Genomic_DNA"/>
</dbReference>
<dbReference type="SUPFAM" id="SSF52833">
    <property type="entry name" value="Thioredoxin-like"/>
    <property type="match status" value="1"/>
</dbReference>
<dbReference type="Pfam" id="PF02630">
    <property type="entry name" value="SCO1-SenC"/>
    <property type="match status" value="1"/>
</dbReference>
<dbReference type="RefSeq" id="WP_305748422.1">
    <property type="nucleotide sequence ID" value="NZ_JAUZEE010000002.1"/>
</dbReference>
<dbReference type="PANTHER" id="PTHR12151">
    <property type="entry name" value="ELECTRON TRANSPORT PROTIN SCO1/SENC FAMILY MEMBER"/>
    <property type="match status" value="1"/>
</dbReference>
<dbReference type="InterPro" id="IPR036249">
    <property type="entry name" value="Thioredoxin-like_sf"/>
</dbReference>
<name>A0ABT9G0B9_LEPDI</name>
<evidence type="ECO:0000256" key="3">
    <source>
        <dbReference type="ARBA" id="ARBA00022723"/>
    </source>
</evidence>
<comment type="similarity">
    <text evidence="1">Belongs to the SCO1/2 family.</text>
</comment>
<evidence type="ECO:0000313" key="7">
    <source>
        <dbReference type="EMBL" id="MDP4299865.1"/>
    </source>
</evidence>
<organism evidence="7 8">
    <name type="scientific">Leptothrix discophora</name>
    <dbReference type="NCBI Taxonomy" id="89"/>
    <lineage>
        <taxon>Bacteria</taxon>
        <taxon>Pseudomonadati</taxon>
        <taxon>Pseudomonadota</taxon>
        <taxon>Betaproteobacteria</taxon>
        <taxon>Burkholderiales</taxon>
        <taxon>Sphaerotilaceae</taxon>
        <taxon>Leptothrix</taxon>
    </lineage>
</organism>
<evidence type="ECO:0000256" key="5">
    <source>
        <dbReference type="PROSITE-ProRule" id="PRU00433"/>
    </source>
</evidence>
<evidence type="ECO:0000256" key="4">
    <source>
        <dbReference type="ARBA" id="ARBA00023004"/>
    </source>
</evidence>
<comment type="caution">
    <text evidence="7">The sequence shown here is derived from an EMBL/GenBank/DDBJ whole genome shotgun (WGS) entry which is preliminary data.</text>
</comment>
<dbReference type="InterPro" id="IPR036909">
    <property type="entry name" value="Cyt_c-like_dom_sf"/>
</dbReference>
<dbReference type="SUPFAM" id="SSF46626">
    <property type="entry name" value="Cytochrome c"/>
    <property type="match status" value="1"/>
</dbReference>
<sequence length="357" mass="39945">MNPWIRRISLIGGIAVVASIATTVVLAQRTPPASASPASVSPASASPASARAVVKLDDDGGQVWGASYFPNTVLTDQFGRKHRFFEDLVKNKVVAINTFFTSCSASCGLETARMREVQLLLGDRVGKDVFFYSITIDPLTDTPEEMKKYADRYQAGPGWLFLTGNVKEIEQIRRKIGLFDDEDLKNPNPNDHRLHSVIGNQKTGRWMRASPFENPTITATQIGSWLHNYKAAPSAETRFELAPQILRNPSAGEKLFRTRCASCHSVNAADQSMAAQQKIGPNLDGIGKRRPRDWLEKWVKAPDRMIADKDPIALAVYNQYNKITMPNMRLEMKEVREVLDFIDEESALPQNDRRIKQ</sequence>
<gene>
    <name evidence="7" type="ORF">Q8X39_04410</name>
</gene>
<keyword evidence="3 5" id="KW-0479">Metal-binding</keyword>
<dbReference type="PANTHER" id="PTHR12151:SF5">
    <property type="entry name" value="AT19154P"/>
    <property type="match status" value="1"/>
</dbReference>
<dbReference type="Gene3D" id="1.10.760.10">
    <property type="entry name" value="Cytochrome c-like domain"/>
    <property type="match status" value="1"/>
</dbReference>
<keyword evidence="8" id="KW-1185">Reference proteome</keyword>
<keyword evidence="2 5" id="KW-0349">Heme</keyword>
<dbReference type="PROSITE" id="PS51007">
    <property type="entry name" value="CYTC"/>
    <property type="match status" value="1"/>
</dbReference>
<keyword evidence="4 5" id="KW-0408">Iron</keyword>
<evidence type="ECO:0000256" key="1">
    <source>
        <dbReference type="ARBA" id="ARBA00010996"/>
    </source>
</evidence>
<dbReference type="CDD" id="cd02968">
    <property type="entry name" value="SCO"/>
    <property type="match status" value="1"/>
</dbReference>
<feature type="domain" description="Cytochrome c" evidence="6">
    <location>
        <begin position="247"/>
        <end position="346"/>
    </location>
</feature>
<evidence type="ECO:0000259" key="6">
    <source>
        <dbReference type="PROSITE" id="PS51007"/>
    </source>
</evidence>
<dbReference type="Pfam" id="PF00034">
    <property type="entry name" value="Cytochrom_C"/>
    <property type="match status" value="1"/>
</dbReference>
<evidence type="ECO:0000313" key="8">
    <source>
        <dbReference type="Proteomes" id="UP001235760"/>
    </source>
</evidence>
<proteinExistence type="inferred from homology"/>
<dbReference type="InterPro" id="IPR003782">
    <property type="entry name" value="SCO1/SenC"/>
</dbReference>
<dbReference type="Gene3D" id="3.40.30.10">
    <property type="entry name" value="Glutaredoxin"/>
    <property type="match status" value="1"/>
</dbReference>
<accession>A0ABT9G0B9</accession>
<dbReference type="InterPro" id="IPR009056">
    <property type="entry name" value="Cyt_c-like_dom"/>
</dbReference>
<protein>
    <submittedName>
        <fullName evidence="7">SCO family protein</fullName>
    </submittedName>
</protein>
<dbReference type="Proteomes" id="UP001235760">
    <property type="component" value="Unassembled WGS sequence"/>
</dbReference>